<dbReference type="Proteomes" id="UP001054945">
    <property type="component" value="Unassembled WGS sequence"/>
</dbReference>
<gene>
    <name evidence="1" type="ORF">CEXT_246921</name>
</gene>
<dbReference type="EMBL" id="BPLR01013676">
    <property type="protein sequence ID" value="GIY62841.1"/>
    <property type="molecule type" value="Genomic_DNA"/>
</dbReference>
<keyword evidence="2" id="KW-1185">Reference proteome</keyword>
<name>A0AAV4UY37_CAEEX</name>
<protein>
    <submittedName>
        <fullName evidence="1">Uncharacterized protein</fullName>
    </submittedName>
</protein>
<accession>A0AAV4UY37</accession>
<dbReference type="AlphaFoldDB" id="A0AAV4UY37"/>
<proteinExistence type="predicted"/>
<sequence length="70" mass="8019">MSCLHPLLKDDVVLDAHPGIIYGSYFPTGVKFRWYFDRGYLRGFRFIASPIKGGHSIPPQCFRYGVIFPP</sequence>
<organism evidence="1 2">
    <name type="scientific">Caerostris extrusa</name>
    <name type="common">Bark spider</name>
    <name type="synonym">Caerostris bankana</name>
    <dbReference type="NCBI Taxonomy" id="172846"/>
    <lineage>
        <taxon>Eukaryota</taxon>
        <taxon>Metazoa</taxon>
        <taxon>Ecdysozoa</taxon>
        <taxon>Arthropoda</taxon>
        <taxon>Chelicerata</taxon>
        <taxon>Arachnida</taxon>
        <taxon>Araneae</taxon>
        <taxon>Araneomorphae</taxon>
        <taxon>Entelegynae</taxon>
        <taxon>Araneoidea</taxon>
        <taxon>Araneidae</taxon>
        <taxon>Caerostris</taxon>
    </lineage>
</organism>
<reference evidence="1 2" key="1">
    <citation type="submission" date="2021-06" db="EMBL/GenBank/DDBJ databases">
        <title>Caerostris extrusa draft genome.</title>
        <authorList>
            <person name="Kono N."/>
            <person name="Arakawa K."/>
        </authorList>
    </citation>
    <scope>NUCLEOTIDE SEQUENCE [LARGE SCALE GENOMIC DNA]</scope>
</reference>
<evidence type="ECO:0000313" key="2">
    <source>
        <dbReference type="Proteomes" id="UP001054945"/>
    </source>
</evidence>
<comment type="caution">
    <text evidence="1">The sequence shown here is derived from an EMBL/GenBank/DDBJ whole genome shotgun (WGS) entry which is preliminary data.</text>
</comment>
<evidence type="ECO:0000313" key="1">
    <source>
        <dbReference type="EMBL" id="GIY62841.1"/>
    </source>
</evidence>